<dbReference type="OrthoDB" id="5416005at2"/>
<sequence>MKNELVYQSTDYTCAPATMVNALRYLFDRNEIRPDVLWSIFRASLDMYGSDGSFGGDGTSPDAMLSLVSTFNMYGESGQFPIRARLLRGEDTLAGEPGESGGLDTPLRRAIELGLDGIDANWTTRAQRNGENASDADAQRTSIQHIDEAAHNVSPGAVGVARVWSNRMNGHYVLVTGFGALPDGAAAVRVFDPYKDSKVDGVQVQRIEHEPAQANRLIAVSLFDSGERVPYALVNDRYERRVIVIERRESA</sequence>
<dbReference type="EMBL" id="QDAG01000010">
    <property type="protein sequence ID" value="KAE8126915.1"/>
    <property type="molecule type" value="Genomic_DNA"/>
</dbReference>
<evidence type="ECO:0000313" key="1">
    <source>
        <dbReference type="EMBL" id="KAE8126915.1"/>
    </source>
</evidence>
<name>A0A5N6S700_9BIFI</name>
<protein>
    <recommendedName>
        <fullName evidence="3">Peptidase C39-like domain-containing protein</fullName>
    </recommendedName>
</protein>
<organism evidence="1 2">
    <name type="scientific">Bifidobacterium tibiigranuli</name>
    <dbReference type="NCBI Taxonomy" id="2172043"/>
    <lineage>
        <taxon>Bacteria</taxon>
        <taxon>Bacillati</taxon>
        <taxon>Actinomycetota</taxon>
        <taxon>Actinomycetes</taxon>
        <taxon>Bifidobacteriales</taxon>
        <taxon>Bifidobacteriaceae</taxon>
        <taxon>Bifidobacterium</taxon>
    </lineage>
</organism>
<gene>
    <name evidence="1" type="ORF">DDE84_09630</name>
</gene>
<accession>A0A5N6S700</accession>
<reference evidence="1 2" key="1">
    <citation type="submission" date="2018-04" db="EMBL/GenBank/DDBJ databases">
        <authorList>
            <person name="Eckel V.P."/>
            <person name="Vogel R.F."/>
        </authorList>
    </citation>
    <scope>NUCLEOTIDE SEQUENCE [LARGE SCALE GENOMIC DNA]</scope>
    <source>
        <strain evidence="2">TMW 2.1764</strain>
    </source>
</reference>
<dbReference type="GeneID" id="78127942"/>
<dbReference type="RefSeq" id="WP_152581489.1">
    <property type="nucleotide sequence ID" value="NZ_QDAG01000010.1"/>
</dbReference>
<dbReference type="AlphaFoldDB" id="A0A5N6S700"/>
<evidence type="ECO:0008006" key="3">
    <source>
        <dbReference type="Google" id="ProtNLM"/>
    </source>
</evidence>
<keyword evidence="2" id="KW-1185">Reference proteome</keyword>
<proteinExistence type="predicted"/>
<dbReference type="Proteomes" id="UP000325415">
    <property type="component" value="Unassembled WGS sequence"/>
</dbReference>
<comment type="caution">
    <text evidence="1">The sequence shown here is derived from an EMBL/GenBank/DDBJ whole genome shotgun (WGS) entry which is preliminary data.</text>
</comment>
<evidence type="ECO:0000313" key="2">
    <source>
        <dbReference type="Proteomes" id="UP000325415"/>
    </source>
</evidence>